<dbReference type="SMART" id="SM01313">
    <property type="entry name" value="Sec3-PIP2_bind"/>
    <property type="match status" value="1"/>
</dbReference>
<dbReference type="PANTHER" id="PTHR16092">
    <property type="entry name" value="SEC3/SYNTAXIN-RELATED"/>
    <property type="match status" value="1"/>
</dbReference>
<dbReference type="OrthoDB" id="3046935at2759"/>
<evidence type="ECO:0000259" key="2">
    <source>
        <dbReference type="SMART" id="SM01313"/>
    </source>
</evidence>
<name>A0A167IN96_CALVF</name>
<proteinExistence type="predicted"/>
<dbReference type="AlphaFoldDB" id="A0A167IN96"/>
<feature type="compositionally biased region" description="Basic and acidic residues" evidence="1">
    <location>
        <begin position="373"/>
        <end position="385"/>
    </location>
</feature>
<feature type="compositionally biased region" description="Polar residues" evidence="1">
    <location>
        <begin position="309"/>
        <end position="320"/>
    </location>
</feature>
<accession>A0A167IN96</accession>
<evidence type="ECO:0000256" key="1">
    <source>
        <dbReference type="SAM" id="MobiDB-lite"/>
    </source>
</evidence>
<feature type="compositionally biased region" description="Polar residues" evidence="1">
    <location>
        <begin position="150"/>
        <end position="169"/>
    </location>
</feature>
<dbReference type="Pfam" id="PF15277">
    <property type="entry name" value="Sec3-PIP2_bind"/>
    <property type="match status" value="1"/>
</dbReference>
<dbReference type="GO" id="GO:0005546">
    <property type="term" value="F:phosphatidylinositol-4,5-bisphosphate binding"/>
    <property type="evidence" value="ECO:0007669"/>
    <property type="project" value="TreeGrafter"/>
</dbReference>
<feature type="region of interest" description="Disordered" evidence="1">
    <location>
        <begin position="150"/>
        <end position="269"/>
    </location>
</feature>
<evidence type="ECO:0000313" key="4">
    <source>
        <dbReference type="Proteomes" id="UP000076738"/>
    </source>
</evidence>
<dbReference type="GO" id="GO:0006893">
    <property type="term" value="P:Golgi to plasma membrane transport"/>
    <property type="evidence" value="ECO:0007669"/>
    <property type="project" value="TreeGrafter"/>
</dbReference>
<reference evidence="3 4" key="1">
    <citation type="journal article" date="2016" name="Mol. Biol. Evol.">
        <title>Comparative Genomics of Early-Diverging Mushroom-Forming Fungi Provides Insights into the Origins of Lignocellulose Decay Capabilities.</title>
        <authorList>
            <person name="Nagy L.G."/>
            <person name="Riley R."/>
            <person name="Tritt A."/>
            <person name="Adam C."/>
            <person name="Daum C."/>
            <person name="Floudas D."/>
            <person name="Sun H."/>
            <person name="Yadav J.S."/>
            <person name="Pangilinan J."/>
            <person name="Larsson K.H."/>
            <person name="Matsuura K."/>
            <person name="Barry K."/>
            <person name="Labutti K."/>
            <person name="Kuo R."/>
            <person name="Ohm R.A."/>
            <person name="Bhattacharya S.S."/>
            <person name="Shirouzu T."/>
            <person name="Yoshinaga Y."/>
            <person name="Martin F.M."/>
            <person name="Grigoriev I.V."/>
            <person name="Hibbett D.S."/>
        </authorList>
    </citation>
    <scope>NUCLEOTIDE SEQUENCE [LARGE SCALE GENOMIC DNA]</scope>
    <source>
        <strain evidence="3 4">TUFC12733</strain>
    </source>
</reference>
<feature type="region of interest" description="Disordered" evidence="1">
    <location>
        <begin position="281"/>
        <end position="443"/>
    </location>
</feature>
<feature type="compositionally biased region" description="Polar residues" evidence="1">
    <location>
        <begin position="398"/>
        <end position="409"/>
    </location>
</feature>
<feature type="compositionally biased region" description="Polar residues" evidence="1">
    <location>
        <begin position="183"/>
        <end position="196"/>
    </location>
</feature>
<keyword evidence="4" id="KW-1185">Reference proteome</keyword>
<feature type="compositionally biased region" description="Polar residues" evidence="1">
    <location>
        <begin position="281"/>
        <end position="301"/>
    </location>
</feature>
<dbReference type="EMBL" id="KV417307">
    <property type="protein sequence ID" value="KZO92800.1"/>
    <property type="molecule type" value="Genomic_DNA"/>
</dbReference>
<dbReference type="Proteomes" id="UP000076738">
    <property type="component" value="Unassembled WGS sequence"/>
</dbReference>
<dbReference type="InterPro" id="IPR028258">
    <property type="entry name" value="Sec3-PIP2_bind"/>
</dbReference>
<sequence length="672" mass="73893">MSDFEIVRDAIIRSLFSKRWADGSLEETYVSHLLILENVAGEDGTSDIKKRYLLLSINRSGRGIVHKAKENSNGTFSVGKTWKLEELQAVEAHTAISFSLKFSRRYKWNTTNEREQAQFLNAVIDAYRRVTGGKPLSIVGVGIIGQPSQDNGRSFFDNSVRTASPRFSNPSPPIRPEFGMERQVSNSSYASGPNGSINGGLRQQYRPPPSSSLRGDSPAPQLQGPRGIPPALQVPTYATTPSSYSSRATPSPAVNDTPPRPSIEVQRPSQDEIPQALQAVRQTRPSLNETSSQRSLSQNRRPTVDEPQTARSSASRQTLRPSLDENGHDRPAIPKPPSREPSYDEPGSSHPVVMPRHASRPSIDTGARSTTPDIRRAPTPGDRRVATPSHPLGPPASISASTSQMTTPVPTALRTRGPSPAPQAQEPPALRKETSVSRTSVFDPANQASLERLLSMYVLEDDEGLLSKKDNETTLANVEELLDGYDWTSPTGMEGKRRGGTADMMEARLMDELLALERANVHSLVESDDRTQLVKGFLDDAISELDDVEMIVQSYKIQLNGVSDAISFIQSQDRDLQVQTQNQRALLGELEKLLQTVDANRDAVLAFTPESMEPAGIERLEDEESAAELYKVLLAGRDNAIAAAMEGLEEDREVAQRPNRARTLARRILRFK</sequence>
<gene>
    <name evidence="3" type="ORF">CALVIDRAFT_601259</name>
</gene>
<feature type="compositionally biased region" description="Low complexity" evidence="1">
    <location>
        <begin position="235"/>
        <end position="253"/>
    </location>
</feature>
<dbReference type="PANTHER" id="PTHR16092:SF14">
    <property type="entry name" value="EXOCYST COMPLEX COMPONENT 1 ISOFORM X1"/>
    <property type="match status" value="1"/>
</dbReference>
<feature type="domain" description="Exocyst complex component Sec3 PIP2-binding N-terminal" evidence="2">
    <location>
        <begin position="46"/>
        <end position="130"/>
    </location>
</feature>
<dbReference type="STRING" id="1330018.A0A167IN96"/>
<dbReference type="GO" id="GO:0000145">
    <property type="term" value="C:exocyst"/>
    <property type="evidence" value="ECO:0007669"/>
    <property type="project" value="InterPro"/>
</dbReference>
<protein>
    <recommendedName>
        <fullName evidence="2">Exocyst complex component Sec3 PIP2-binding N-terminal domain-containing protein</fullName>
    </recommendedName>
</protein>
<evidence type="ECO:0000313" key="3">
    <source>
        <dbReference type="EMBL" id="KZO92800.1"/>
    </source>
</evidence>
<dbReference type="GO" id="GO:0005886">
    <property type="term" value="C:plasma membrane"/>
    <property type="evidence" value="ECO:0007669"/>
    <property type="project" value="TreeGrafter"/>
</dbReference>
<dbReference type="GO" id="GO:0006887">
    <property type="term" value="P:exocytosis"/>
    <property type="evidence" value="ECO:0007669"/>
    <property type="project" value="InterPro"/>
</dbReference>
<dbReference type="InterPro" id="IPR019160">
    <property type="entry name" value="Sec3_CC"/>
</dbReference>
<dbReference type="Gene3D" id="2.30.29.90">
    <property type="match status" value="1"/>
</dbReference>
<dbReference type="CDD" id="cd13315">
    <property type="entry name" value="PH_Sec3"/>
    <property type="match status" value="1"/>
</dbReference>
<dbReference type="Pfam" id="PF09763">
    <property type="entry name" value="Sec3_CC"/>
    <property type="match status" value="1"/>
</dbReference>
<organism evidence="3 4">
    <name type="scientific">Calocera viscosa (strain TUFC12733)</name>
    <dbReference type="NCBI Taxonomy" id="1330018"/>
    <lineage>
        <taxon>Eukaryota</taxon>
        <taxon>Fungi</taxon>
        <taxon>Dikarya</taxon>
        <taxon>Basidiomycota</taxon>
        <taxon>Agaricomycotina</taxon>
        <taxon>Dacrymycetes</taxon>
        <taxon>Dacrymycetales</taxon>
        <taxon>Dacrymycetaceae</taxon>
        <taxon>Calocera</taxon>
    </lineage>
</organism>
<feature type="compositionally biased region" description="Basic and acidic residues" evidence="1">
    <location>
        <begin position="322"/>
        <end position="342"/>
    </location>
</feature>